<comment type="function">
    <text evidence="10">Catalyzes the reversible formation of acyl-phosphate (acyl-PO(4)) from acyl-[acyl-carrier-protein] (acyl-ACP). This enzyme utilizes acyl-ACP as fatty acyl donor, but not acyl-CoA.</text>
</comment>
<comment type="pathway">
    <text evidence="10">Lipid metabolism; phospholipid metabolism.</text>
</comment>
<dbReference type="GO" id="GO:0043811">
    <property type="term" value="F:phosphate:acyl-[acyl carrier protein] acyltransferase activity"/>
    <property type="evidence" value="ECO:0007669"/>
    <property type="project" value="UniProtKB-UniRule"/>
</dbReference>
<comment type="subcellular location">
    <subcellularLocation>
        <location evidence="10">Cytoplasm</location>
    </subcellularLocation>
    <text evidence="10">Associated with the membrane possibly through PlsY.</text>
</comment>
<protein>
    <recommendedName>
        <fullName evidence="8 10">Phosphate acyltransferase</fullName>
        <ecNumber evidence="8 10">2.3.1.274</ecNumber>
    </recommendedName>
    <alternativeName>
        <fullName evidence="10">Acyl-ACP phosphotransacylase</fullName>
    </alternativeName>
    <alternativeName>
        <fullName evidence="10">Acyl-[acyl-carrier-protein]--phosphate acyltransferase</fullName>
    </alternativeName>
    <alternativeName>
        <fullName evidence="10">Phosphate-acyl-ACP acyltransferase</fullName>
    </alternativeName>
</protein>
<organism evidence="11 12">
    <name type="scientific">Halarsenatibacter silvermanii</name>
    <dbReference type="NCBI Taxonomy" id="321763"/>
    <lineage>
        <taxon>Bacteria</taxon>
        <taxon>Bacillati</taxon>
        <taxon>Bacillota</taxon>
        <taxon>Clostridia</taxon>
        <taxon>Halanaerobiales</taxon>
        <taxon>Halarsenatibacteraceae</taxon>
        <taxon>Halarsenatibacter</taxon>
    </lineage>
</organism>
<evidence type="ECO:0000256" key="4">
    <source>
        <dbReference type="ARBA" id="ARBA00022679"/>
    </source>
</evidence>
<dbReference type="STRING" id="321763.SAMN04488692_11121"/>
<evidence type="ECO:0000313" key="12">
    <source>
        <dbReference type="Proteomes" id="UP000199476"/>
    </source>
</evidence>
<name>A0A1G9NTA1_9FIRM</name>
<dbReference type="OrthoDB" id="9806408at2"/>
<evidence type="ECO:0000256" key="7">
    <source>
        <dbReference type="ARBA" id="ARBA00023264"/>
    </source>
</evidence>
<dbReference type="InterPro" id="IPR003664">
    <property type="entry name" value="FA_synthesis"/>
</dbReference>
<keyword evidence="7 10" id="KW-1208">Phospholipid metabolism</keyword>
<dbReference type="InterPro" id="IPR012281">
    <property type="entry name" value="Phospholipid_synth_PlsX-like"/>
</dbReference>
<dbReference type="PANTHER" id="PTHR30100">
    <property type="entry name" value="FATTY ACID/PHOSPHOLIPID SYNTHESIS PROTEIN PLSX"/>
    <property type="match status" value="1"/>
</dbReference>
<keyword evidence="6 10" id="KW-0594">Phospholipid biosynthesis</keyword>
<accession>A0A1G9NTA1</accession>
<evidence type="ECO:0000256" key="1">
    <source>
        <dbReference type="ARBA" id="ARBA00001232"/>
    </source>
</evidence>
<comment type="similarity">
    <text evidence="10">Belongs to the PlsX family.</text>
</comment>
<dbReference type="SUPFAM" id="SSF53659">
    <property type="entry name" value="Isocitrate/Isopropylmalate dehydrogenase-like"/>
    <property type="match status" value="1"/>
</dbReference>
<dbReference type="UniPathway" id="UPA00085"/>
<dbReference type="GO" id="GO:0008654">
    <property type="term" value="P:phospholipid biosynthetic process"/>
    <property type="evidence" value="ECO:0007669"/>
    <property type="project" value="UniProtKB-KW"/>
</dbReference>
<evidence type="ECO:0000256" key="5">
    <source>
        <dbReference type="ARBA" id="ARBA00023098"/>
    </source>
</evidence>
<reference evidence="11 12" key="1">
    <citation type="submission" date="2016-10" db="EMBL/GenBank/DDBJ databases">
        <authorList>
            <person name="de Groot N.N."/>
        </authorList>
    </citation>
    <scope>NUCLEOTIDE SEQUENCE [LARGE SCALE GENOMIC DNA]</scope>
    <source>
        <strain evidence="11 12">SLAS-1</strain>
    </source>
</reference>
<dbReference type="Gene3D" id="3.40.718.10">
    <property type="entry name" value="Isopropylmalate Dehydrogenase"/>
    <property type="match status" value="1"/>
</dbReference>
<comment type="catalytic activity">
    <reaction evidence="1 10">
        <text>a fatty acyl-[ACP] + phosphate = an acyl phosphate + holo-[ACP]</text>
        <dbReference type="Rhea" id="RHEA:42292"/>
        <dbReference type="Rhea" id="RHEA-COMP:9685"/>
        <dbReference type="Rhea" id="RHEA-COMP:14125"/>
        <dbReference type="ChEBI" id="CHEBI:43474"/>
        <dbReference type="ChEBI" id="CHEBI:59918"/>
        <dbReference type="ChEBI" id="CHEBI:64479"/>
        <dbReference type="ChEBI" id="CHEBI:138651"/>
        <dbReference type="EC" id="2.3.1.274"/>
    </reaction>
</comment>
<dbReference type="Pfam" id="PF02504">
    <property type="entry name" value="FA_synthesis"/>
    <property type="match status" value="1"/>
</dbReference>
<dbReference type="HAMAP" id="MF_00019">
    <property type="entry name" value="PlsX"/>
    <property type="match status" value="1"/>
</dbReference>
<dbReference type="GO" id="GO:0005737">
    <property type="term" value="C:cytoplasm"/>
    <property type="evidence" value="ECO:0007669"/>
    <property type="project" value="UniProtKB-SubCell"/>
</dbReference>
<proteinExistence type="inferred from homology"/>
<gene>
    <name evidence="10" type="primary">plsX</name>
    <name evidence="11" type="ORF">SAMN04488692_11121</name>
</gene>
<keyword evidence="12" id="KW-1185">Reference proteome</keyword>
<keyword evidence="3 10" id="KW-0444">Lipid biosynthesis</keyword>
<evidence type="ECO:0000256" key="9">
    <source>
        <dbReference type="ARBA" id="ARBA00046608"/>
    </source>
</evidence>
<dbReference type="PIRSF" id="PIRSF002465">
    <property type="entry name" value="Phsphlp_syn_PlsX"/>
    <property type="match status" value="1"/>
</dbReference>
<dbReference type="GO" id="GO:0006633">
    <property type="term" value="P:fatty acid biosynthetic process"/>
    <property type="evidence" value="ECO:0007669"/>
    <property type="project" value="UniProtKB-UniRule"/>
</dbReference>
<dbReference type="EMBL" id="FNGO01000011">
    <property type="protein sequence ID" value="SDL89619.1"/>
    <property type="molecule type" value="Genomic_DNA"/>
</dbReference>
<comment type="subunit">
    <text evidence="9 10">Homodimer. Probably interacts with PlsY.</text>
</comment>
<evidence type="ECO:0000256" key="8">
    <source>
        <dbReference type="ARBA" id="ARBA00024069"/>
    </source>
</evidence>
<dbReference type="AlphaFoldDB" id="A0A1G9NTA1"/>
<keyword evidence="11" id="KW-0012">Acyltransferase</keyword>
<sequence>MYIVVDAMGGDNAPEEIVRGSISALEDLEDLNIILTGKKSQIISFLSEKEQREDLEILDCEEVIEMNEKPARALKRKKDTSIGRAADLVASDKAQALVSAGSTGASLAAGIIKIGRLSGIKRPAISVVLPTKKKPVLLLDVGANANCESFYLKQFAVMGQIYSKNIMNRDNPAIGLMNVGEEEGKGNKMIDEAFELISEDDRIKNFRGNIEGRDIFTGELDVILCDGFAGNVILKTMEGLGEYIFSLLKDVFTDNLKTKIGGFLVKNSLQNMKSEVDYRQYGGAPMLGLKGNVIISHGSSDALAIKNAIKAAARTVENDIVPIIDDEINRDGE</sequence>
<dbReference type="RefSeq" id="WP_089760193.1">
    <property type="nucleotide sequence ID" value="NZ_FNGO01000011.1"/>
</dbReference>
<dbReference type="EC" id="2.3.1.274" evidence="8 10"/>
<evidence type="ECO:0000256" key="2">
    <source>
        <dbReference type="ARBA" id="ARBA00022490"/>
    </source>
</evidence>
<evidence type="ECO:0000256" key="3">
    <source>
        <dbReference type="ARBA" id="ARBA00022516"/>
    </source>
</evidence>
<evidence type="ECO:0000256" key="6">
    <source>
        <dbReference type="ARBA" id="ARBA00023209"/>
    </source>
</evidence>
<dbReference type="PANTHER" id="PTHR30100:SF1">
    <property type="entry name" value="PHOSPHATE ACYLTRANSFERASE"/>
    <property type="match status" value="1"/>
</dbReference>
<dbReference type="NCBIfam" id="TIGR00182">
    <property type="entry name" value="plsX"/>
    <property type="match status" value="1"/>
</dbReference>
<keyword evidence="4 10" id="KW-0808">Transferase</keyword>
<keyword evidence="2 10" id="KW-0963">Cytoplasm</keyword>
<keyword evidence="5 10" id="KW-0443">Lipid metabolism</keyword>
<evidence type="ECO:0000256" key="10">
    <source>
        <dbReference type="HAMAP-Rule" id="MF_00019"/>
    </source>
</evidence>
<evidence type="ECO:0000313" key="11">
    <source>
        <dbReference type="EMBL" id="SDL89619.1"/>
    </source>
</evidence>
<dbReference type="Proteomes" id="UP000199476">
    <property type="component" value="Unassembled WGS sequence"/>
</dbReference>